<sequence>MPKRWEEGCGSPRFRARERRSRRCFRSASSWLKRLEDEMRLLIVDDHALFRDGLRSLLEARGVEVVGEAANGREAVELARQLKPDIVLMDLTMPEVDGLTATRILVTELPEVKVVVLTASDDEADLFESIKSGAYGYLLKNLEADEFFRALEAVQSGLPVFTPHLARRVLQEFGREGVHRPEGPALTERERELLELLVQGVTSNRELAQRLFISENTVKYHLRNIMTKLHLENRAQVIAYALRTGLVRTRPDEPPRS</sequence>
<dbReference type="GO" id="GO:0003677">
    <property type="term" value="F:DNA binding"/>
    <property type="evidence" value="ECO:0007669"/>
    <property type="project" value="UniProtKB-KW"/>
</dbReference>
<dbReference type="eggNOG" id="COG2197">
    <property type="taxonomic scope" value="Bacteria"/>
</dbReference>
<gene>
    <name evidence="6" type="ordered locus">trd_1551</name>
</gene>
<dbReference type="GO" id="GO:0006355">
    <property type="term" value="P:regulation of DNA-templated transcription"/>
    <property type="evidence" value="ECO:0007669"/>
    <property type="project" value="InterPro"/>
</dbReference>
<protein>
    <submittedName>
        <fullName evidence="6">Putative two-component system response regulator</fullName>
    </submittedName>
</protein>
<keyword evidence="2" id="KW-0238">DNA-binding</keyword>
<organism evidence="6 7">
    <name type="scientific">Thermomicrobium roseum (strain ATCC 27502 / DSM 5159 / P-2)</name>
    <dbReference type="NCBI Taxonomy" id="309801"/>
    <lineage>
        <taxon>Bacteria</taxon>
        <taxon>Pseudomonadati</taxon>
        <taxon>Thermomicrobiota</taxon>
        <taxon>Thermomicrobia</taxon>
        <taxon>Thermomicrobiales</taxon>
        <taxon>Thermomicrobiaceae</taxon>
        <taxon>Thermomicrobium</taxon>
    </lineage>
</organism>
<dbReference type="Proteomes" id="UP000000447">
    <property type="component" value="Chromosome"/>
</dbReference>
<dbReference type="PRINTS" id="PR00038">
    <property type="entry name" value="HTHLUXR"/>
</dbReference>
<reference evidence="6 7" key="1">
    <citation type="journal article" date="2009" name="PLoS ONE">
        <title>Complete genome sequence of the aerobic CO-oxidizing thermophile Thermomicrobium roseum.</title>
        <authorList>
            <person name="Wu D."/>
            <person name="Raymond J."/>
            <person name="Wu M."/>
            <person name="Chatterji S."/>
            <person name="Ren Q."/>
            <person name="Graham J.E."/>
            <person name="Bryant D.A."/>
            <person name="Robb F."/>
            <person name="Colman A."/>
            <person name="Tallon L.J."/>
            <person name="Badger J.H."/>
            <person name="Madupu R."/>
            <person name="Ward N.L."/>
            <person name="Eisen J.A."/>
        </authorList>
    </citation>
    <scope>NUCLEOTIDE SEQUENCE [LARGE SCALE GENOMIC DNA]</scope>
    <source>
        <strain evidence="7">ATCC 27502 / DSM 5159 / P-2</strain>
    </source>
</reference>
<dbReference type="InterPro" id="IPR039420">
    <property type="entry name" value="WalR-like"/>
</dbReference>
<dbReference type="SUPFAM" id="SSF52172">
    <property type="entry name" value="CheY-like"/>
    <property type="match status" value="1"/>
</dbReference>
<dbReference type="InterPro" id="IPR058245">
    <property type="entry name" value="NreC/VraR/RcsB-like_REC"/>
</dbReference>
<evidence type="ECO:0000259" key="4">
    <source>
        <dbReference type="PROSITE" id="PS50043"/>
    </source>
</evidence>
<dbReference type="CDD" id="cd17535">
    <property type="entry name" value="REC_NarL-like"/>
    <property type="match status" value="1"/>
</dbReference>
<dbReference type="InterPro" id="IPR000792">
    <property type="entry name" value="Tscrpt_reg_LuxR_C"/>
</dbReference>
<evidence type="ECO:0000313" key="7">
    <source>
        <dbReference type="Proteomes" id="UP000000447"/>
    </source>
</evidence>
<dbReference type="EMBL" id="CP001275">
    <property type="protein sequence ID" value="ACM05943.1"/>
    <property type="molecule type" value="Genomic_DNA"/>
</dbReference>
<dbReference type="HOGENOM" id="CLU_000445_90_10_0"/>
<feature type="modified residue" description="4-aspartylphosphate" evidence="3">
    <location>
        <position position="90"/>
    </location>
</feature>
<dbReference type="Pfam" id="PF00196">
    <property type="entry name" value="GerE"/>
    <property type="match status" value="1"/>
</dbReference>
<name>B9L059_THERP</name>
<proteinExistence type="predicted"/>
<evidence type="ECO:0000256" key="2">
    <source>
        <dbReference type="ARBA" id="ARBA00023125"/>
    </source>
</evidence>
<dbReference type="CDD" id="cd06170">
    <property type="entry name" value="LuxR_C_like"/>
    <property type="match status" value="1"/>
</dbReference>
<dbReference type="PANTHER" id="PTHR43214">
    <property type="entry name" value="TWO-COMPONENT RESPONSE REGULATOR"/>
    <property type="match status" value="1"/>
</dbReference>
<feature type="domain" description="HTH luxR-type" evidence="4">
    <location>
        <begin position="179"/>
        <end position="245"/>
    </location>
</feature>
<dbReference type="PANTHER" id="PTHR43214:SF37">
    <property type="entry name" value="TRANSCRIPTIONAL REGULATORY PROTEIN YDFI"/>
    <property type="match status" value="1"/>
</dbReference>
<dbReference type="SUPFAM" id="SSF46894">
    <property type="entry name" value="C-terminal effector domain of the bipartite response regulators"/>
    <property type="match status" value="1"/>
</dbReference>
<dbReference type="STRING" id="309801.trd_1551"/>
<dbReference type="KEGG" id="tro:trd_1551"/>
<dbReference type="InterPro" id="IPR001789">
    <property type="entry name" value="Sig_transdc_resp-reg_receiver"/>
</dbReference>
<feature type="domain" description="Response regulatory" evidence="5">
    <location>
        <begin position="40"/>
        <end position="155"/>
    </location>
</feature>
<dbReference type="GO" id="GO:0000160">
    <property type="term" value="P:phosphorelay signal transduction system"/>
    <property type="evidence" value="ECO:0007669"/>
    <property type="project" value="InterPro"/>
</dbReference>
<evidence type="ECO:0000256" key="3">
    <source>
        <dbReference type="PROSITE-ProRule" id="PRU00169"/>
    </source>
</evidence>
<evidence type="ECO:0000259" key="5">
    <source>
        <dbReference type="PROSITE" id="PS50110"/>
    </source>
</evidence>
<evidence type="ECO:0000256" key="1">
    <source>
        <dbReference type="ARBA" id="ARBA00022553"/>
    </source>
</evidence>
<dbReference type="PROSITE" id="PS50043">
    <property type="entry name" value="HTH_LUXR_2"/>
    <property type="match status" value="1"/>
</dbReference>
<dbReference type="Gene3D" id="3.40.50.2300">
    <property type="match status" value="1"/>
</dbReference>
<dbReference type="InterPro" id="IPR011006">
    <property type="entry name" value="CheY-like_superfamily"/>
</dbReference>
<dbReference type="PROSITE" id="PS50110">
    <property type="entry name" value="RESPONSE_REGULATORY"/>
    <property type="match status" value="1"/>
</dbReference>
<dbReference type="SMART" id="SM00448">
    <property type="entry name" value="REC"/>
    <property type="match status" value="1"/>
</dbReference>
<evidence type="ECO:0000313" key="6">
    <source>
        <dbReference type="EMBL" id="ACM05943.1"/>
    </source>
</evidence>
<dbReference type="Pfam" id="PF00072">
    <property type="entry name" value="Response_reg"/>
    <property type="match status" value="1"/>
</dbReference>
<accession>B9L059</accession>
<keyword evidence="1 3" id="KW-0597">Phosphoprotein</keyword>
<keyword evidence="7" id="KW-1185">Reference proteome</keyword>
<dbReference type="AlphaFoldDB" id="B9L059"/>
<dbReference type="InterPro" id="IPR016032">
    <property type="entry name" value="Sig_transdc_resp-reg_C-effctor"/>
</dbReference>
<dbReference type="SMART" id="SM00421">
    <property type="entry name" value="HTH_LUXR"/>
    <property type="match status" value="1"/>
</dbReference>